<protein>
    <submittedName>
        <fullName evidence="1">Uncharacterized protein</fullName>
    </submittedName>
</protein>
<reference evidence="1 2" key="1">
    <citation type="submission" date="2019-08" db="EMBL/GenBank/DDBJ databases">
        <title>Deep-cultivation of Planctomycetes and their phenomic and genomic characterization uncovers novel biology.</title>
        <authorList>
            <person name="Wiegand S."/>
            <person name="Jogler M."/>
            <person name="Boedeker C."/>
            <person name="Pinto D."/>
            <person name="Vollmers J."/>
            <person name="Rivas-Marin E."/>
            <person name="Kohn T."/>
            <person name="Peeters S.H."/>
            <person name="Heuer A."/>
            <person name="Rast P."/>
            <person name="Oberbeckmann S."/>
            <person name="Bunk B."/>
            <person name="Jeske O."/>
            <person name="Meyerdierks A."/>
            <person name="Storesund J.E."/>
            <person name="Kallscheuer N."/>
            <person name="Luecker S."/>
            <person name="Lage O.M."/>
            <person name="Pohl T."/>
            <person name="Merkel B.J."/>
            <person name="Hornburger P."/>
            <person name="Mueller R.-W."/>
            <person name="Bruemmer F."/>
            <person name="Labrenz M."/>
            <person name="Spormann A.M."/>
            <person name="Op Den Camp H."/>
            <person name="Overmann J."/>
            <person name="Amann R."/>
            <person name="Jetten M.S.M."/>
            <person name="Mascher T."/>
            <person name="Medema M.H."/>
            <person name="Devos D.P."/>
            <person name="Kaster A.-K."/>
            <person name="Ovreas L."/>
            <person name="Rohde M."/>
            <person name="Galperin M.Y."/>
            <person name="Jogler C."/>
        </authorList>
    </citation>
    <scope>NUCLEOTIDE SEQUENCE [LARGE SCALE GENOMIC DNA]</scope>
    <source>
        <strain evidence="1 2">LF1</strain>
    </source>
</reference>
<evidence type="ECO:0000313" key="1">
    <source>
        <dbReference type="EMBL" id="KAA1260665.1"/>
    </source>
</evidence>
<proteinExistence type="predicted"/>
<accession>A0A5B1CLA4</accession>
<organism evidence="1 2">
    <name type="scientific">Rubripirellula obstinata</name>
    <dbReference type="NCBI Taxonomy" id="406547"/>
    <lineage>
        <taxon>Bacteria</taxon>
        <taxon>Pseudomonadati</taxon>
        <taxon>Planctomycetota</taxon>
        <taxon>Planctomycetia</taxon>
        <taxon>Pirellulales</taxon>
        <taxon>Pirellulaceae</taxon>
        <taxon>Rubripirellula</taxon>
    </lineage>
</organism>
<keyword evidence="2" id="KW-1185">Reference proteome</keyword>
<sequence>MCHCVVVLRPLPSNHQAIFSWLIKTTIDARGKKRRLQSGSRLQP</sequence>
<dbReference type="Proteomes" id="UP000322699">
    <property type="component" value="Unassembled WGS sequence"/>
</dbReference>
<comment type="caution">
    <text evidence="1">The sequence shown here is derived from an EMBL/GenBank/DDBJ whole genome shotgun (WGS) entry which is preliminary data.</text>
</comment>
<gene>
    <name evidence="1" type="ORF">LF1_32050</name>
</gene>
<name>A0A5B1CLA4_9BACT</name>
<evidence type="ECO:0000313" key="2">
    <source>
        <dbReference type="Proteomes" id="UP000322699"/>
    </source>
</evidence>
<dbReference type="EMBL" id="VRLW01000001">
    <property type="protein sequence ID" value="KAA1260665.1"/>
    <property type="molecule type" value="Genomic_DNA"/>
</dbReference>
<dbReference type="AlphaFoldDB" id="A0A5B1CLA4"/>